<dbReference type="InterPro" id="IPR036390">
    <property type="entry name" value="WH_DNA-bd_sf"/>
</dbReference>
<evidence type="ECO:0000259" key="3">
    <source>
        <dbReference type="Pfam" id="PF23470"/>
    </source>
</evidence>
<dbReference type="InterPro" id="IPR038767">
    <property type="entry name" value="PF0610-like"/>
</dbReference>
<feature type="domain" description="PF0610-like winged HTH N-terminal" evidence="2">
    <location>
        <begin position="52"/>
        <end position="102"/>
    </location>
</feature>
<dbReference type="Proteomes" id="UP000030710">
    <property type="component" value="Unassembled WGS sequence"/>
</dbReference>
<feature type="region of interest" description="Disordered" evidence="1">
    <location>
        <begin position="1"/>
        <end position="54"/>
    </location>
</feature>
<dbReference type="AlphaFoldDB" id="U1NIF9"/>
<dbReference type="EMBL" id="KE356561">
    <property type="protein sequence ID" value="ERG96698.1"/>
    <property type="molecule type" value="Genomic_DNA"/>
</dbReference>
<feature type="compositionally biased region" description="Polar residues" evidence="1">
    <location>
        <begin position="16"/>
        <end position="26"/>
    </location>
</feature>
<accession>U1NIF9</accession>
<proteinExistence type="predicted"/>
<feature type="domain" description="PF0610-like rubredoxin-like zinc beta-ribbon C-terminal" evidence="3">
    <location>
        <begin position="105"/>
        <end position="142"/>
    </location>
</feature>
<evidence type="ECO:0000259" key="2">
    <source>
        <dbReference type="Pfam" id="PF21476"/>
    </source>
</evidence>
<evidence type="ECO:0000313" key="5">
    <source>
        <dbReference type="Proteomes" id="UP000030710"/>
    </source>
</evidence>
<name>U1NIF9_9EURY</name>
<sequence>MDKNNLSPDTEETHSQADSAHQPGSKTTTESESSTDDTVEYTKPTAQSDAQTTREHIRAEIRTTPQTASELGSLVNIPRSVVFGHVDHIARSVDSASDEQFLVAPPTCKNCGFDRFDDPINNPSRCPDCRSERISEPEFVIEPL</sequence>
<dbReference type="Pfam" id="PF21476">
    <property type="entry name" value="PF0610-like_N"/>
    <property type="match status" value="1"/>
</dbReference>
<dbReference type="Pfam" id="PF23470">
    <property type="entry name" value="Zn_ribbon_PF0610"/>
    <property type="match status" value="1"/>
</dbReference>
<gene>
    <name evidence="4" type="ORF">J07HQW2_03181</name>
</gene>
<evidence type="ECO:0000256" key="1">
    <source>
        <dbReference type="SAM" id="MobiDB-lite"/>
    </source>
</evidence>
<protein>
    <submittedName>
        <fullName evidence="4">Putative transcriptional regulator containing an HTH domain fused to a Zn-ribbon</fullName>
    </submittedName>
</protein>
<dbReference type="PANTHER" id="PTHR40663">
    <property type="match status" value="1"/>
</dbReference>
<dbReference type="HOGENOM" id="CLU_1850603_0_0_2"/>
<dbReference type="STRING" id="1238425.J07HQW2_03181"/>
<organism evidence="4 5">
    <name type="scientific">Haloquadratum walsbyi J07HQW2</name>
    <dbReference type="NCBI Taxonomy" id="1238425"/>
    <lineage>
        <taxon>Archaea</taxon>
        <taxon>Methanobacteriati</taxon>
        <taxon>Methanobacteriota</taxon>
        <taxon>Stenosarchaea group</taxon>
        <taxon>Halobacteria</taxon>
        <taxon>Halobacteriales</taxon>
        <taxon>Haloferacaceae</taxon>
        <taxon>Haloquadratum</taxon>
    </lineage>
</organism>
<dbReference type="InterPro" id="IPR057022">
    <property type="entry name" value="PF0610-like_Zn_ribbon_C"/>
</dbReference>
<dbReference type="eggNOG" id="arCOG04479">
    <property type="taxonomic scope" value="Archaea"/>
</dbReference>
<evidence type="ECO:0000313" key="4">
    <source>
        <dbReference type="EMBL" id="ERG96698.1"/>
    </source>
</evidence>
<reference evidence="4 5" key="1">
    <citation type="journal article" date="2013" name="PLoS ONE">
        <title>Assembly-driven community genomics of a hypersaline microbial ecosystem.</title>
        <authorList>
            <person name="Podell S."/>
            <person name="Ugalde J.A."/>
            <person name="Narasingarao P."/>
            <person name="Banfield J.F."/>
            <person name="Heidelberg K.B."/>
            <person name="Allen E.E."/>
        </authorList>
    </citation>
    <scope>NUCLEOTIDE SEQUENCE [LARGE SCALE GENOMIC DNA]</scope>
    <source>
        <strain evidence="5">J07HQW2</strain>
    </source>
</reference>
<dbReference type="PANTHER" id="PTHR40663:SF2">
    <property type="entry name" value="TRANSCRIPTIONAL REGULATOR"/>
    <property type="match status" value="1"/>
</dbReference>
<dbReference type="SUPFAM" id="SSF46785">
    <property type="entry name" value="Winged helix' DNA-binding domain"/>
    <property type="match status" value="1"/>
</dbReference>
<dbReference type="InterPro" id="IPR049159">
    <property type="entry name" value="PF0610-like_wHTH_N"/>
</dbReference>